<keyword evidence="2" id="KW-1185">Reference proteome</keyword>
<organism evidence="1 2">
    <name type="scientific">Symbiodinium necroappetens</name>
    <dbReference type="NCBI Taxonomy" id="1628268"/>
    <lineage>
        <taxon>Eukaryota</taxon>
        <taxon>Sar</taxon>
        <taxon>Alveolata</taxon>
        <taxon>Dinophyceae</taxon>
        <taxon>Suessiales</taxon>
        <taxon>Symbiodiniaceae</taxon>
        <taxon>Symbiodinium</taxon>
    </lineage>
</organism>
<gene>
    <name evidence="1" type="ORF">SNEC2469_LOCUS13027</name>
</gene>
<evidence type="ECO:0000313" key="2">
    <source>
        <dbReference type="Proteomes" id="UP000601435"/>
    </source>
</evidence>
<name>A0A812S2F6_9DINO</name>
<sequence length="258" mass="28864">QSHKYKQIFAESQKKLPHFGKHLKNFSLALQRFASLSDPLLRILCLLPAVLDFLARLSDPAIGDPDDQQWAKKLLRVMTGEGSFQALTGAAVAADSILVGQKFLRLQDKAESSAILKAAEAKAVLHDMAVMFRDEAVLQDTARNTMTQKVLQTISDIGIIQYRDGPRTVSASIPVPANKMEMLKQSCQKVWAVFKSFFESNFPGHEVVNCYAALDLEADLTWAQRKDFIYALARHEDLPEADVWLETQPMKHGTQIIP</sequence>
<proteinExistence type="predicted"/>
<protein>
    <submittedName>
        <fullName evidence="1">Uncharacterized protein</fullName>
    </submittedName>
</protein>
<dbReference type="AlphaFoldDB" id="A0A812S2F6"/>
<evidence type="ECO:0000313" key="1">
    <source>
        <dbReference type="EMBL" id="CAE7464351.1"/>
    </source>
</evidence>
<dbReference type="Proteomes" id="UP000601435">
    <property type="component" value="Unassembled WGS sequence"/>
</dbReference>
<dbReference type="EMBL" id="CAJNJA010020753">
    <property type="protein sequence ID" value="CAE7464351.1"/>
    <property type="molecule type" value="Genomic_DNA"/>
</dbReference>
<dbReference type="OrthoDB" id="416397at2759"/>
<feature type="non-terminal residue" evidence="1">
    <location>
        <position position="1"/>
    </location>
</feature>
<reference evidence="1" key="1">
    <citation type="submission" date="2021-02" db="EMBL/GenBank/DDBJ databases">
        <authorList>
            <person name="Dougan E. K."/>
            <person name="Rhodes N."/>
            <person name="Thang M."/>
            <person name="Chan C."/>
        </authorList>
    </citation>
    <scope>NUCLEOTIDE SEQUENCE</scope>
</reference>
<accession>A0A812S2F6</accession>
<comment type="caution">
    <text evidence="1">The sequence shown here is derived from an EMBL/GenBank/DDBJ whole genome shotgun (WGS) entry which is preliminary data.</text>
</comment>